<dbReference type="GO" id="GO:0043565">
    <property type="term" value="F:sequence-specific DNA binding"/>
    <property type="evidence" value="ECO:0007669"/>
    <property type="project" value="TreeGrafter"/>
</dbReference>
<organism evidence="8 9">
    <name type="scientific">Lipomyces tetrasporus</name>
    <dbReference type="NCBI Taxonomy" id="54092"/>
    <lineage>
        <taxon>Eukaryota</taxon>
        <taxon>Fungi</taxon>
        <taxon>Dikarya</taxon>
        <taxon>Ascomycota</taxon>
        <taxon>Saccharomycotina</taxon>
        <taxon>Lipomycetes</taxon>
        <taxon>Lipomycetales</taxon>
        <taxon>Lipomycetaceae</taxon>
        <taxon>Lipomyces</taxon>
    </lineage>
</organism>
<dbReference type="PANTHER" id="PTHR47540:SF2">
    <property type="entry name" value="ZN(II)2CYS6 TRANSCRIPTION FACTOR (EUROFUNG)"/>
    <property type="match status" value="1"/>
</dbReference>
<keyword evidence="5" id="KW-0539">Nucleus</keyword>
<feature type="domain" description="Zn(2)-C6 fungal-type" evidence="7">
    <location>
        <begin position="25"/>
        <end position="54"/>
    </location>
</feature>
<protein>
    <recommendedName>
        <fullName evidence="7">Zn(2)-C6 fungal-type domain-containing protein</fullName>
    </recommendedName>
</protein>
<evidence type="ECO:0000256" key="4">
    <source>
        <dbReference type="ARBA" id="ARBA00023163"/>
    </source>
</evidence>
<evidence type="ECO:0000259" key="7">
    <source>
        <dbReference type="PROSITE" id="PS50048"/>
    </source>
</evidence>
<dbReference type="GO" id="GO:0000981">
    <property type="term" value="F:DNA-binding transcription factor activity, RNA polymerase II-specific"/>
    <property type="evidence" value="ECO:0007669"/>
    <property type="project" value="InterPro"/>
</dbReference>
<dbReference type="Gene3D" id="4.10.240.10">
    <property type="entry name" value="Zn(2)-C6 fungal-type DNA-binding domain"/>
    <property type="match status" value="1"/>
</dbReference>
<keyword evidence="2" id="KW-0805">Transcription regulation</keyword>
<dbReference type="InterPro" id="IPR051711">
    <property type="entry name" value="Stress_Response_Reg"/>
</dbReference>
<dbReference type="PROSITE" id="PS50048">
    <property type="entry name" value="ZN2_CY6_FUNGAL_2"/>
    <property type="match status" value="1"/>
</dbReference>
<keyword evidence="4" id="KW-0804">Transcription</keyword>
<keyword evidence="9" id="KW-1185">Reference proteome</keyword>
<evidence type="ECO:0000256" key="2">
    <source>
        <dbReference type="ARBA" id="ARBA00023015"/>
    </source>
</evidence>
<dbReference type="CDD" id="cd12148">
    <property type="entry name" value="fungal_TF_MHR"/>
    <property type="match status" value="1"/>
</dbReference>
<dbReference type="InterPro" id="IPR001138">
    <property type="entry name" value="Zn2Cys6_DnaBD"/>
</dbReference>
<dbReference type="RefSeq" id="XP_056039932.1">
    <property type="nucleotide sequence ID" value="XM_056190153.1"/>
</dbReference>
<dbReference type="GO" id="GO:0005634">
    <property type="term" value="C:nucleus"/>
    <property type="evidence" value="ECO:0007669"/>
    <property type="project" value="UniProtKB-SubCell"/>
</dbReference>
<gene>
    <name evidence="8" type="ORF">POJ06DRAFT_284127</name>
</gene>
<keyword evidence="3" id="KW-0238">DNA-binding</keyword>
<feature type="transmembrane region" description="Helical" evidence="6">
    <location>
        <begin position="427"/>
        <end position="446"/>
    </location>
</feature>
<evidence type="ECO:0000313" key="8">
    <source>
        <dbReference type="EMBL" id="KAJ8096482.1"/>
    </source>
</evidence>
<dbReference type="GO" id="GO:0008270">
    <property type="term" value="F:zinc ion binding"/>
    <property type="evidence" value="ECO:0007669"/>
    <property type="project" value="InterPro"/>
</dbReference>
<dbReference type="PANTHER" id="PTHR47540">
    <property type="entry name" value="THIAMINE REPRESSIBLE GENES REGULATORY PROTEIN THI5"/>
    <property type="match status" value="1"/>
</dbReference>
<dbReference type="PROSITE" id="PS00463">
    <property type="entry name" value="ZN2_CY6_FUNGAL_1"/>
    <property type="match status" value="1"/>
</dbReference>
<dbReference type="InterPro" id="IPR036864">
    <property type="entry name" value="Zn2-C6_fun-type_DNA-bd_sf"/>
</dbReference>
<evidence type="ECO:0000256" key="6">
    <source>
        <dbReference type="SAM" id="Phobius"/>
    </source>
</evidence>
<proteinExistence type="predicted"/>
<name>A0AAD7QM97_9ASCO</name>
<keyword evidence="6" id="KW-1133">Transmembrane helix</keyword>
<evidence type="ECO:0000256" key="3">
    <source>
        <dbReference type="ARBA" id="ARBA00023125"/>
    </source>
</evidence>
<keyword evidence="6" id="KW-0812">Transmembrane</keyword>
<dbReference type="GO" id="GO:0045944">
    <property type="term" value="P:positive regulation of transcription by RNA polymerase II"/>
    <property type="evidence" value="ECO:0007669"/>
    <property type="project" value="TreeGrafter"/>
</dbReference>
<dbReference type="SMART" id="SM00066">
    <property type="entry name" value="GAL4"/>
    <property type="match status" value="1"/>
</dbReference>
<dbReference type="GeneID" id="80885319"/>
<evidence type="ECO:0000256" key="1">
    <source>
        <dbReference type="ARBA" id="ARBA00004123"/>
    </source>
</evidence>
<reference evidence="8" key="1">
    <citation type="submission" date="2023-03" db="EMBL/GenBank/DDBJ databases">
        <title>Near-Complete genome sequence of Lipomyces tetrasporous NRRL Y-64009, an oleaginous yeast capable of growing on lignocellulosic hydrolysates.</title>
        <authorList>
            <consortium name="Lawrence Berkeley National Laboratory"/>
            <person name="Jagtap S.S."/>
            <person name="Liu J.-J."/>
            <person name="Walukiewicz H.E."/>
            <person name="Pangilinan J."/>
            <person name="Lipzen A."/>
            <person name="Ahrendt S."/>
            <person name="Koriabine M."/>
            <person name="Cobaugh K."/>
            <person name="Salamov A."/>
            <person name="Yoshinaga Y."/>
            <person name="Ng V."/>
            <person name="Daum C."/>
            <person name="Grigoriev I.V."/>
            <person name="Slininger P.J."/>
            <person name="Dien B.S."/>
            <person name="Jin Y.-S."/>
            <person name="Rao C.V."/>
        </authorList>
    </citation>
    <scope>NUCLEOTIDE SEQUENCE</scope>
    <source>
        <strain evidence="8">NRRL Y-64009</strain>
    </source>
</reference>
<dbReference type="AlphaFoldDB" id="A0AAD7QM97"/>
<comment type="subcellular location">
    <subcellularLocation>
        <location evidence="1">Nucleus</location>
    </subcellularLocation>
</comment>
<comment type="caution">
    <text evidence="8">The sequence shown here is derived from an EMBL/GenBank/DDBJ whole genome shotgun (WGS) entry which is preliminary data.</text>
</comment>
<dbReference type="SUPFAM" id="SSF57701">
    <property type="entry name" value="Zn2/Cys6 DNA-binding domain"/>
    <property type="match status" value="1"/>
</dbReference>
<evidence type="ECO:0000256" key="5">
    <source>
        <dbReference type="ARBA" id="ARBA00023242"/>
    </source>
</evidence>
<sequence length="505" mass="55355">MNTDTTSSPGRAAELPISASLYGSACDTCRRRRVKCDGQQPCARCVRSNVACTYGSLVSRNQQVERLQTVLQEQSQTASGESPSPTMSRQAAATILSIDMLVGPEDDYVCHTPQTSSHHFYGRLGGLRLLNSVRQPLVLARRSPGGSMPACELIEAFGDLTPFRRHNSVYGSGPLPLLPPKEQTALRFSGQLDRLFETDPEVYSPDDERFLAVSLICQGRYFLSMSMVSKAHSCISSGVSAALHMGLHTSGSQGFPRDERFQHRRIFGVLNMMKTYLSSLLGLPKILKGADTLLTLGLHDEDLPDQGRNFVLQNSTDPSADAVLCQKLNNILEKISEARSATTKILTLNVGETYQEPSHFVTTCEAELREWHNDLPAIPEDTLDIVALRSQLIFICGYEYGSAGVQVAMQAVWLIEVLQKNSILHEAYYLILYILGYSGHILAFFVTSSSQKATITETTVAALKARDILEFLGRYNLSARASAKSLNVLLGTLPTVPEGTTTSEP</sequence>
<dbReference type="Proteomes" id="UP001217417">
    <property type="component" value="Unassembled WGS sequence"/>
</dbReference>
<accession>A0AAD7QM97</accession>
<evidence type="ECO:0000313" key="9">
    <source>
        <dbReference type="Proteomes" id="UP001217417"/>
    </source>
</evidence>
<dbReference type="EMBL" id="JARPMG010000016">
    <property type="protein sequence ID" value="KAJ8096482.1"/>
    <property type="molecule type" value="Genomic_DNA"/>
</dbReference>
<dbReference type="CDD" id="cd00067">
    <property type="entry name" value="GAL4"/>
    <property type="match status" value="1"/>
</dbReference>
<dbReference type="Pfam" id="PF00172">
    <property type="entry name" value="Zn_clus"/>
    <property type="match status" value="1"/>
</dbReference>
<keyword evidence="6" id="KW-0472">Membrane</keyword>